<protein>
    <recommendedName>
        <fullName evidence="3">6-bladed beta-propeller</fullName>
    </recommendedName>
</protein>
<reference evidence="1" key="1">
    <citation type="submission" date="2021-02" db="EMBL/GenBank/DDBJ databases">
        <authorList>
            <person name="Nowell W R."/>
        </authorList>
    </citation>
    <scope>NUCLEOTIDE SEQUENCE</scope>
</reference>
<feature type="non-terminal residue" evidence="1">
    <location>
        <position position="72"/>
    </location>
</feature>
<comment type="caution">
    <text evidence="1">The sequence shown here is derived from an EMBL/GenBank/DDBJ whole genome shotgun (WGS) entry which is preliminary data.</text>
</comment>
<evidence type="ECO:0008006" key="3">
    <source>
        <dbReference type="Google" id="ProtNLM"/>
    </source>
</evidence>
<sequence>SKFNKWKQNAITVAGGNGEGQQLNQLSQPSGIFVDKEKNIFIGDHDNHRIIAWKYNAKEGQIIAGENGEGDR</sequence>
<dbReference type="Proteomes" id="UP000663868">
    <property type="component" value="Unassembled WGS sequence"/>
</dbReference>
<accession>A0A820RKA7</accession>
<dbReference type="InterPro" id="IPR011042">
    <property type="entry name" value="6-blade_b-propeller_TolB-like"/>
</dbReference>
<gene>
    <name evidence="1" type="ORF">KXQ929_LOCUS53273</name>
</gene>
<dbReference type="EMBL" id="CAJOBB010029778">
    <property type="protein sequence ID" value="CAF4439197.1"/>
    <property type="molecule type" value="Genomic_DNA"/>
</dbReference>
<dbReference type="AlphaFoldDB" id="A0A820RKA7"/>
<evidence type="ECO:0000313" key="1">
    <source>
        <dbReference type="EMBL" id="CAF4439197.1"/>
    </source>
</evidence>
<feature type="non-terminal residue" evidence="1">
    <location>
        <position position="1"/>
    </location>
</feature>
<proteinExistence type="predicted"/>
<dbReference type="Gene3D" id="2.120.10.30">
    <property type="entry name" value="TolB, C-terminal domain"/>
    <property type="match status" value="1"/>
</dbReference>
<name>A0A820RKA7_9BILA</name>
<evidence type="ECO:0000313" key="2">
    <source>
        <dbReference type="Proteomes" id="UP000663868"/>
    </source>
</evidence>
<organism evidence="1 2">
    <name type="scientific">Adineta steineri</name>
    <dbReference type="NCBI Taxonomy" id="433720"/>
    <lineage>
        <taxon>Eukaryota</taxon>
        <taxon>Metazoa</taxon>
        <taxon>Spiralia</taxon>
        <taxon>Gnathifera</taxon>
        <taxon>Rotifera</taxon>
        <taxon>Eurotatoria</taxon>
        <taxon>Bdelloidea</taxon>
        <taxon>Adinetida</taxon>
        <taxon>Adinetidae</taxon>
        <taxon>Adineta</taxon>
    </lineage>
</organism>